<name>A0A0A8Z6M4_ARUDO</name>
<sequence length="30" mass="3676">MCMLYNLELFILVLWLSTLCVFSWNHARQM</sequence>
<organism evidence="1">
    <name type="scientific">Arundo donax</name>
    <name type="common">Giant reed</name>
    <name type="synonym">Donax arundinaceus</name>
    <dbReference type="NCBI Taxonomy" id="35708"/>
    <lineage>
        <taxon>Eukaryota</taxon>
        <taxon>Viridiplantae</taxon>
        <taxon>Streptophyta</taxon>
        <taxon>Embryophyta</taxon>
        <taxon>Tracheophyta</taxon>
        <taxon>Spermatophyta</taxon>
        <taxon>Magnoliopsida</taxon>
        <taxon>Liliopsida</taxon>
        <taxon>Poales</taxon>
        <taxon>Poaceae</taxon>
        <taxon>PACMAD clade</taxon>
        <taxon>Arundinoideae</taxon>
        <taxon>Arundineae</taxon>
        <taxon>Arundo</taxon>
    </lineage>
</organism>
<protein>
    <submittedName>
        <fullName evidence="1">Uncharacterized protein</fullName>
    </submittedName>
</protein>
<reference evidence="1" key="1">
    <citation type="submission" date="2014-09" db="EMBL/GenBank/DDBJ databases">
        <authorList>
            <person name="Magalhaes I.L.F."/>
            <person name="Oliveira U."/>
            <person name="Santos F.R."/>
            <person name="Vidigal T.H.D.A."/>
            <person name="Brescovit A.D."/>
            <person name="Santos A.J."/>
        </authorList>
    </citation>
    <scope>NUCLEOTIDE SEQUENCE</scope>
    <source>
        <tissue evidence="1">Shoot tissue taken approximately 20 cm above the soil surface</tissue>
    </source>
</reference>
<evidence type="ECO:0000313" key="1">
    <source>
        <dbReference type="EMBL" id="JAD30492.1"/>
    </source>
</evidence>
<accession>A0A0A8Z6M4</accession>
<reference evidence="1" key="2">
    <citation type="journal article" date="2015" name="Data Brief">
        <title>Shoot transcriptome of the giant reed, Arundo donax.</title>
        <authorList>
            <person name="Barrero R.A."/>
            <person name="Guerrero F.D."/>
            <person name="Moolhuijzen P."/>
            <person name="Goolsby J.A."/>
            <person name="Tidwell J."/>
            <person name="Bellgard S.E."/>
            <person name="Bellgard M.I."/>
        </authorList>
    </citation>
    <scope>NUCLEOTIDE SEQUENCE</scope>
    <source>
        <tissue evidence="1">Shoot tissue taken approximately 20 cm above the soil surface</tissue>
    </source>
</reference>
<dbReference type="EMBL" id="GBRH01267403">
    <property type="protein sequence ID" value="JAD30492.1"/>
    <property type="molecule type" value="Transcribed_RNA"/>
</dbReference>
<proteinExistence type="predicted"/>
<dbReference type="AlphaFoldDB" id="A0A0A8Z6M4"/>